<feature type="signal peptide" evidence="9">
    <location>
        <begin position="1"/>
        <end position="20"/>
    </location>
</feature>
<dbReference type="InterPro" id="IPR003423">
    <property type="entry name" value="OMP_efflux"/>
</dbReference>
<dbReference type="PANTHER" id="PTHR30026:SF20">
    <property type="entry name" value="OUTER MEMBRANE PROTEIN TOLC"/>
    <property type="match status" value="1"/>
</dbReference>
<dbReference type="Gene3D" id="1.20.1600.10">
    <property type="entry name" value="Outer membrane efflux proteins (OEP)"/>
    <property type="match status" value="1"/>
</dbReference>
<dbReference type="GO" id="GO:1990281">
    <property type="term" value="C:efflux pump complex"/>
    <property type="evidence" value="ECO:0007669"/>
    <property type="project" value="TreeGrafter"/>
</dbReference>
<comment type="subcellular location">
    <subcellularLocation>
        <location evidence="1">Cell outer membrane</location>
    </subcellularLocation>
</comment>
<keyword evidence="8" id="KW-0175">Coiled coil</keyword>
<dbReference type="SUPFAM" id="SSF56954">
    <property type="entry name" value="Outer membrane efflux proteins (OEP)"/>
    <property type="match status" value="1"/>
</dbReference>
<keyword evidence="7" id="KW-0998">Cell outer membrane</keyword>
<keyword evidence="11" id="KW-1185">Reference proteome</keyword>
<dbReference type="GO" id="GO:0009279">
    <property type="term" value="C:cell outer membrane"/>
    <property type="evidence" value="ECO:0007669"/>
    <property type="project" value="UniProtKB-SubCell"/>
</dbReference>
<keyword evidence="3" id="KW-0813">Transport</keyword>
<organism evidence="10 11">
    <name type="scientific">Propionigenium maris DSM 9537</name>
    <dbReference type="NCBI Taxonomy" id="1123000"/>
    <lineage>
        <taxon>Bacteria</taxon>
        <taxon>Fusobacteriati</taxon>
        <taxon>Fusobacteriota</taxon>
        <taxon>Fusobacteriia</taxon>
        <taxon>Fusobacteriales</taxon>
        <taxon>Fusobacteriaceae</taxon>
        <taxon>Propionigenium</taxon>
    </lineage>
</organism>
<dbReference type="InterPro" id="IPR051906">
    <property type="entry name" value="TolC-like"/>
</dbReference>
<dbReference type="GO" id="GO:0015288">
    <property type="term" value="F:porin activity"/>
    <property type="evidence" value="ECO:0007669"/>
    <property type="project" value="TreeGrafter"/>
</dbReference>
<proteinExistence type="inferred from homology"/>
<evidence type="ECO:0000256" key="8">
    <source>
        <dbReference type="SAM" id="Coils"/>
    </source>
</evidence>
<evidence type="ECO:0000313" key="10">
    <source>
        <dbReference type="EMBL" id="GLI55993.1"/>
    </source>
</evidence>
<feature type="coiled-coil region" evidence="8">
    <location>
        <begin position="59"/>
        <end position="86"/>
    </location>
</feature>
<reference evidence="10" key="1">
    <citation type="submission" date="2022-12" db="EMBL/GenBank/DDBJ databases">
        <title>Reference genome sequencing for broad-spectrum identification of bacterial and archaeal isolates by mass spectrometry.</title>
        <authorList>
            <person name="Sekiguchi Y."/>
            <person name="Tourlousse D.M."/>
        </authorList>
    </citation>
    <scope>NUCLEOTIDE SEQUENCE</scope>
    <source>
        <strain evidence="10">10succ1</strain>
    </source>
</reference>
<gene>
    <name evidence="10" type="ORF">PM10SUCC1_15070</name>
</gene>
<dbReference type="Proteomes" id="UP001144471">
    <property type="component" value="Unassembled WGS sequence"/>
</dbReference>
<evidence type="ECO:0000256" key="2">
    <source>
        <dbReference type="ARBA" id="ARBA00007613"/>
    </source>
</evidence>
<keyword evidence="6" id="KW-0472">Membrane</keyword>
<comment type="similarity">
    <text evidence="2">Belongs to the outer membrane factor (OMF) (TC 1.B.17) family.</text>
</comment>
<keyword evidence="5" id="KW-0812">Transmembrane</keyword>
<evidence type="ECO:0000256" key="5">
    <source>
        <dbReference type="ARBA" id="ARBA00022692"/>
    </source>
</evidence>
<feature type="chain" id="PRO_5040917741" description="Outer membrane protein TolC" evidence="9">
    <location>
        <begin position="21"/>
        <end position="739"/>
    </location>
</feature>
<accession>A0A9W6GKH9</accession>
<keyword evidence="4" id="KW-1134">Transmembrane beta strand</keyword>
<evidence type="ECO:0008006" key="12">
    <source>
        <dbReference type="Google" id="ProtNLM"/>
    </source>
</evidence>
<evidence type="ECO:0000256" key="4">
    <source>
        <dbReference type="ARBA" id="ARBA00022452"/>
    </source>
</evidence>
<evidence type="ECO:0000256" key="9">
    <source>
        <dbReference type="SAM" id="SignalP"/>
    </source>
</evidence>
<evidence type="ECO:0000256" key="6">
    <source>
        <dbReference type="ARBA" id="ARBA00023136"/>
    </source>
</evidence>
<dbReference type="EMBL" id="BSDY01000006">
    <property type="protein sequence ID" value="GLI55993.1"/>
    <property type="molecule type" value="Genomic_DNA"/>
</dbReference>
<evidence type="ECO:0000256" key="3">
    <source>
        <dbReference type="ARBA" id="ARBA00022448"/>
    </source>
</evidence>
<comment type="caution">
    <text evidence="10">The sequence shown here is derived from an EMBL/GenBank/DDBJ whole genome shotgun (WGS) entry which is preliminary data.</text>
</comment>
<sequence length="739" mass="83681">MKKFTTICSLLLLSSTYASAQEISVGIIVPSEEDFQKELLESKEELREVLGDNYEIKPIIREYSNLEELEEAYRDLSRNNEVILSLDPVSSKYLKETGGDKVLTPFTEAGSVVLEGGKNFKKIYPFRTLTLLTTREVNSQAIVENLERDLNIDVTVSYIEEMSPLTTDAILLYNPSRRDEENVSTFIRDNLDQGRPTFAVMSRDYVEGGALAGIVSGESSSRLLRESVLELEQDLSGETYPVDEDYERKVRESQLLFNLSTSKRLGVYPSRDILDRVVFVGSYLQGSDDLNFQEAINIALDNNLTLRSQSYSLDAFSFNPKRARANNRPNVDAFGNYTNQNDVYTKYSPVEAENTLRGGVRVKQSIFNDDIWKEIEVQEKAYEAEKENYRRDESNTIFNAGARYLNVLSAQASLNIKNYNLDLTREFLEIAKNRKDVGISDASDVFRLESLYAQSLTEVRSDTGKLENSQRALNQTLNLPLESKFEYSPMNLENEAFLTSNEGFLDILENPVKLREFTEFFIGTTKESIPEIKSIDFLIAGKEREYKTAARRRYTPSMALEAQAAWDMADPWGENDEGKGKEDYWQLGVGFELPLYKGGDITYEKNQISSELKALESNKEAITEDFGRVIAGKITDLSVGYEAIQNAQRSTAASEKNLELVRDNYAKGTVSITNLLDAQNDAVNSREQEVIATYNFLITLLDLERTVGSYYFAQDNTFKASIDNKIHQINSRGGNINEN</sequence>
<evidence type="ECO:0000313" key="11">
    <source>
        <dbReference type="Proteomes" id="UP001144471"/>
    </source>
</evidence>
<keyword evidence="9" id="KW-0732">Signal</keyword>
<protein>
    <recommendedName>
        <fullName evidence="12">Outer membrane protein TolC</fullName>
    </recommendedName>
</protein>
<evidence type="ECO:0000256" key="7">
    <source>
        <dbReference type="ARBA" id="ARBA00023237"/>
    </source>
</evidence>
<dbReference type="GO" id="GO:0015562">
    <property type="term" value="F:efflux transmembrane transporter activity"/>
    <property type="evidence" value="ECO:0007669"/>
    <property type="project" value="InterPro"/>
</dbReference>
<dbReference type="RefSeq" id="WP_281834831.1">
    <property type="nucleotide sequence ID" value="NZ_BSDY01000006.1"/>
</dbReference>
<name>A0A9W6GKH9_9FUSO</name>
<dbReference type="PANTHER" id="PTHR30026">
    <property type="entry name" value="OUTER MEMBRANE PROTEIN TOLC"/>
    <property type="match status" value="1"/>
</dbReference>
<evidence type="ECO:0000256" key="1">
    <source>
        <dbReference type="ARBA" id="ARBA00004442"/>
    </source>
</evidence>
<dbReference type="AlphaFoldDB" id="A0A9W6GKH9"/>
<dbReference type="Pfam" id="PF02321">
    <property type="entry name" value="OEP"/>
    <property type="match status" value="2"/>
</dbReference>